<dbReference type="GO" id="GO:0000155">
    <property type="term" value="F:phosphorelay sensor kinase activity"/>
    <property type="evidence" value="ECO:0007669"/>
    <property type="project" value="InterPro"/>
</dbReference>
<organism evidence="6 7">
    <name type="scientific">Micromonospora humi</name>
    <dbReference type="NCBI Taxonomy" id="745366"/>
    <lineage>
        <taxon>Bacteria</taxon>
        <taxon>Bacillati</taxon>
        <taxon>Actinomycetota</taxon>
        <taxon>Actinomycetes</taxon>
        <taxon>Micromonosporales</taxon>
        <taxon>Micromonosporaceae</taxon>
        <taxon>Micromonospora</taxon>
    </lineage>
</organism>
<dbReference type="AlphaFoldDB" id="A0A1C5HFT1"/>
<gene>
    <name evidence="6" type="ORF">GA0070213_10362</name>
</gene>
<feature type="transmembrane region" description="Helical" evidence="4">
    <location>
        <begin position="21"/>
        <end position="39"/>
    </location>
</feature>
<feature type="transmembrane region" description="Helical" evidence="4">
    <location>
        <begin position="83"/>
        <end position="102"/>
    </location>
</feature>
<evidence type="ECO:0000313" key="7">
    <source>
        <dbReference type="Proteomes" id="UP000199360"/>
    </source>
</evidence>
<evidence type="ECO:0000256" key="3">
    <source>
        <dbReference type="ARBA" id="ARBA00023012"/>
    </source>
</evidence>
<dbReference type="InterPro" id="IPR036890">
    <property type="entry name" value="HATPase_C_sf"/>
</dbReference>
<proteinExistence type="predicted"/>
<dbReference type="CDD" id="cd16917">
    <property type="entry name" value="HATPase_UhpB-NarQ-NarX-like"/>
    <property type="match status" value="1"/>
</dbReference>
<keyword evidence="4" id="KW-0812">Transmembrane</keyword>
<dbReference type="Proteomes" id="UP000199360">
    <property type="component" value="Unassembled WGS sequence"/>
</dbReference>
<evidence type="ECO:0000256" key="1">
    <source>
        <dbReference type="ARBA" id="ARBA00022679"/>
    </source>
</evidence>
<evidence type="ECO:0000256" key="4">
    <source>
        <dbReference type="SAM" id="Phobius"/>
    </source>
</evidence>
<dbReference type="InterPro" id="IPR050482">
    <property type="entry name" value="Sensor_HK_TwoCompSys"/>
</dbReference>
<dbReference type="SUPFAM" id="SSF55874">
    <property type="entry name" value="ATPase domain of HSP90 chaperone/DNA topoisomerase II/histidine kinase"/>
    <property type="match status" value="1"/>
</dbReference>
<keyword evidence="7" id="KW-1185">Reference proteome</keyword>
<feature type="transmembrane region" description="Helical" evidence="4">
    <location>
        <begin position="155"/>
        <end position="173"/>
    </location>
</feature>
<dbReference type="EMBL" id="FMDM01000003">
    <property type="protein sequence ID" value="SCG44888.1"/>
    <property type="molecule type" value="Genomic_DNA"/>
</dbReference>
<dbReference type="GO" id="GO:0016020">
    <property type="term" value="C:membrane"/>
    <property type="evidence" value="ECO:0007669"/>
    <property type="project" value="InterPro"/>
</dbReference>
<dbReference type="Gene3D" id="3.30.565.10">
    <property type="entry name" value="Histidine kinase-like ATPase, C-terminal domain"/>
    <property type="match status" value="1"/>
</dbReference>
<evidence type="ECO:0000256" key="2">
    <source>
        <dbReference type="ARBA" id="ARBA00022777"/>
    </source>
</evidence>
<dbReference type="PANTHER" id="PTHR24421:SF63">
    <property type="entry name" value="SENSOR HISTIDINE KINASE DESK"/>
    <property type="match status" value="1"/>
</dbReference>
<accession>A0A1C5HFT1</accession>
<name>A0A1C5HFT1_9ACTN</name>
<dbReference type="STRING" id="745366.GA0070213_10362"/>
<keyword evidence="2 6" id="KW-0418">Kinase</keyword>
<keyword evidence="3" id="KW-0902">Two-component regulatory system</keyword>
<protein>
    <submittedName>
        <fullName evidence="6">Two-component system, NarL family, sensor histidine kinase DesK</fullName>
    </submittedName>
</protein>
<dbReference type="Pfam" id="PF07730">
    <property type="entry name" value="HisKA_3"/>
    <property type="match status" value="1"/>
</dbReference>
<reference evidence="7" key="1">
    <citation type="submission" date="2016-06" db="EMBL/GenBank/DDBJ databases">
        <authorList>
            <person name="Varghese N."/>
            <person name="Submissions Spin"/>
        </authorList>
    </citation>
    <scope>NUCLEOTIDE SEQUENCE [LARGE SCALE GENOMIC DNA]</scope>
    <source>
        <strain evidence="7">DSM 45647</strain>
    </source>
</reference>
<sequence length="385" mass="41002">MVGVTSPTAPARPVNRRHWRFTGWLLAAVWLFFLNIPFVTALHQPELWRRLLGLGAVLAFAVAYVLIFEWGRSRRQRHLPIPAGRARLLIALLLALGLAGIPGTDGDWLATLVFVAAAAVFLLPSVESLVVVVLAAVTPPVTSRLVPGWESESTVVFAVLLASFAMFGVSRLAQRNGELQAAQQEIHRLAVAEERARTARDLHDILGHSLTVVAVKAELAGRLLELDPARAAVEIADVERLAREALADVRGTVGAYRGVDLASELAGARSALAAAGIVAELPETVPELPTDRDELFGWAVREGVTNVVRHSGARRCVIRVDPAAVEVGDDGRGPAGEPAGAGHGLVGLRERADRLDATVTVARAPGGRGFLLRVTVPETNGRAHG</sequence>
<feature type="transmembrane region" description="Helical" evidence="4">
    <location>
        <begin position="51"/>
        <end position="71"/>
    </location>
</feature>
<dbReference type="Gene3D" id="1.20.5.1930">
    <property type="match status" value="1"/>
</dbReference>
<feature type="transmembrane region" description="Helical" evidence="4">
    <location>
        <begin position="108"/>
        <end position="134"/>
    </location>
</feature>
<dbReference type="InterPro" id="IPR011712">
    <property type="entry name" value="Sig_transdc_His_kin_sub3_dim/P"/>
</dbReference>
<dbReference type="PANTHER" id="PTHR24421">
    <property type="entry name" value="NITRATE/NITRITE SENSOR PROTEIN NARX-RELATED"/>
    <property type="match status" value="1"/>
</dbReference>
<feature type="domain" description="Signal transduction histidine kinase subgroup 3 dimerisation and phosphoacceptor" evidence="5">
    <location>
        <begin position="194"/>
        <end position="260"/>
    </location>
</feature>
<keyword evidence="4" id="KW-1133">Transmembrane helix</keyword>
<dbReference type="GO" id="GO:0046983">
    <property type="term" value="F:protein dimerization activity"/>
    <property type="evidence" value="ECO:0007669"/>
    <property type="project" value="InterPro"/>
</dbReference>
<keyword evidence="4" id="KW-0472">Membrane</keyword>
<keyword evidence="1" id="KW-0808">Transferase</keyword>
<evidence type="ECO:0000313" key="6">
    <source>
        <dbReference type="EMBL" id="SCG44888.1"/>
    </source>
</evidence>
<evidence type="ECO:0000259" key="5">
    <source>
        <dbReference type="Pfam" id="PF07730"/>
    </source>
</evidence>